<name>A0A1P8YXH7_PASFU</name>
<reference evidence="3" key="3">
    <citation type="journal article" date="2022" name="Microb. Genom.">
        <title>A chromosome-scale genome assembly of the tomato pathogen Cladosporium fulvum reveals a compartmentalized genome architecture and the presence of a dispensable chromosome.</title>
        <authorList>
            <person name="Zaccaron A.Z."/>
            <person name="Chen L.H."/>
            <person name="Samaras A."/>
            <person name="Stergiopoulos I."/>
        </authorList>
    </citation>
    <scope>NUCLEOTIDE SEQUENCE</scope>
    <source>
        <strain evidence="3">Race5_Kim</strain>
    </source>
</reference>
<dbReference type="EMBL" id="KX943040">
    <property type="protein sequence ID" value="AQA29211.1"/>
    <property type="molecule type" value="Genomic_DNA"/>
</dbReference>
<sequence length="161" mass="18074">MLSFNIAIALVLATQWLALAQEVASPLEWTDDPWAVSDESKSCGAKSCLPCERVVWGMISNHRTCSQINQDDVIHSVNDVFWAVSGTCHPQVTFEGNRLNIITNTYDCYASIRLPRAHKKVDWGQVKGKQLPGKGDYFHLDSWSTDGSVWCQLESGRNCNW</sequence>
<evidence type="ECO:0000313" key="2">
    <source>
        <dbReference type="EMBL" id="AQA29211.1"/>
    </source>
</evidence>
<protein>
    <submittedName>
        <fullName evidence="3">Ecp22</fullName>
    </submittedName>
    <submittedName>
        <fullName evidence="2">Extracellular protein 22</fullName>
    </submittedName>
</protein>
<evidence type="ECO:0000256" key="1">
    <source>
        <dbReference type="SAM" id="SignalP"/>
    </source>
</evidence>
<proteinExistence type="predicted"/>
<keyword evidence="4" id="KW-1185">Reference proteome</keyword>
<accession>A0A1P8YXH7</accession>
<feature type="chain" id="PRO_5040573420" evidence="1">
    <location>
        <begin position="21"/>
        <end position="161"/>
    </location>
</feature>
<keyword evidence="1" id="KW-0732">Signal</keyword>
<reference evidence="2" key="1">
    <citation type="submission" date="2016-10" db="EMBL/GenBank/DDBJ databases">
        <title>Novel effectors identified in the apoplast of Cladosporium fulvum-infected tomato.</title>
        <authorList>
            <person name="Mesarich C.H."/>
            <person name="de Wit P.J.G.M."/>
        </authorList>
    </citation>
    <scope>NUCLEOTIDE SEQUENCE</scope>
    <source>
        <strain evidence="2">0WU</strain>
    </source>
</reference>
<gene>
    <name evidence="2" type="primary">Ecp22</name>
    <name evidence="3" type="ORF">CLAFUR5_14684</name>
</gene>
<evidence type="ECO:0000313" key="4">
    <source>
        <dbReference type="Proteomes" id="UP000756132"/>
    </source>
</evidence>
<dbReference type="Proteomes" id="UP000756132">
    <property type="component" value="Chromosome 11"/>
</dbReference>
<feature type="signal peptide" evidence="1">
    <location>
        <begin position="1"/>
        <end position="20"/>
    </location>
</feature>
<dbReference type="AlphaFoldDB" id="A0A1P8YXH7"/>
<dbReference type="EMBL" id="CP090173">
    <property type="protein sequence ID" value="UJO23831.1"/>
    <property type="molecule type" value="Genomic_DNA"/>
</dbReference>
<evidence type="ECO:0000313" key="3">
    <source>
        <dbReference type="EMBL" id="UJO23831.1"/>
    </source>
</evidence>
<organism evidence="2">
    <name type="scientific">Passalora fulva</name>
    <name type="common">Tomato leaf mold</name>
    <name type="synonym">Cladosporium fulvum</name>
    <dbReference type="NCBI Taxonomy" id="5499"/>
    <lineage>
        <taxon>Eukaryota</taxon>
        <taxon>Fungi</taxon>
        <taxon>Dikarya</taxon>
        <taxon>Ascomycota</taxon>
        <taxon>Pezizomycotina</taxon>
        <taxon>Dothideomycetes</taxon>
        <taxon>Dothideomycetidae</taxon>
        <taxon>Mycosphaerellales</taxon>
        <taxon>Mycosphaerellaceae</taxon>
        <taxon>Fulvia</taxon>
    </lineage>
</organism>
<reference evidence="3" key="2">
    <citation type="submission" date="2021-12" db="EMBL/GenBank/DDBJ databases">
        <authorList>
            <person name="Zaccaron A."/>
            <person name="Stergiopoulos I."/>
        </authorList>
    </citation>
    <scope>NUCLEOTIDE SEQUENCE</scope>
    <source>
        <strain evidence="3">Race5_Kim</strain>
    </source>
</reference>